<proteinExistence type="predicted"/>
<gene>
    <name evidence="6" type="ORF">HHK36_018709</name>
</gene>
<keyword evidence="3" id="KW-0862">Zinc</keyword>
<evidence type="ECO:0000256" key="3">
    <source>
        <dbReference type="ARBA" id="ARBA00022833"/>
    </source>
</evidence>
<dbReference type="PANTHER" id="PTHR47337:SF1">
    <property type="entry name" value="TETRATRICOPEPTIDE REPEAT (TPR)-LIKE SUPERFAMILY PROTEIN"/>
    <property type="match status" value="1"/>
</dbReference>
<evidence type="ECO:0000313" key="6">
    <source>
        <dbReference type="EMBL" id="KAF8397071.1"/>
    </source>
</evidence>
<dbReference type="Gene3D" id="2.170.270.10">
    <property type="entry name" value="SET domain"/>
    <property type="match status" value="1"/>
</dbReference>
<organism evidence="6 7">
    <name type="scientific">Tetracentron sinense</name>
    <name type="common">Spur-leaf</name>
    <dbReference type="NCBI Taxonomy" id="13715"/>
    <lineage>
        <taxon>Eukaryota</taxon>
        <taxon>Viridiplantae</taxon>
        <taxon>Streptophyta</taxon>
        <taxon>Embryophyta</taxon>
        <taxon>Tracheophyta</taxon>
        <taxon>Spermatophyta</taxon>
        <taxon>Magnoliopsida</taxon>
        <taxon>Trochodendrales</taxon>
        <taxon>Trochodendraceae</taxon>
        <taxon>Tetracentron</taxon>
    </lineage>
</organism>
<feature type="domain" description="MYND-type" evidence="5">
    <location>
        <begin position="442"/>
        <end position="472"/>
    </location>
</feature>
<dbReference type="SUPFAM" id="SSF82199">
    <property type="entry name" value="SET domain"/>
    <property type="match status" value="1"/>
</dbReference>
<dbReference type="SUPFAM" id="SSF48452">
    <property type="entry name" value="TPR-like"/>
    <property type="match status" value="1"/>
</dbReference>
<dbReference type="OrthoDB" id="1926212at2759"/>
<dbReference type="InterPro" id="IPR011990">
    <property type="entry name" value="TPR-like_helical_dom_sf"/>
</dbReference>
<dbReference type="AlphaFoldDB" id="A0A834Z4G2"/>
<evidence type="ECO:0000313" key="7">
    <source>
        <dbReference type="Proteomes" id="UP000655225"/>
    </source>
</evidence>
<dbReference type="InterPro" id="IPR019734">
    <property type="entry name" value="TPR_rpt"/>
</dbReference>
<keyword evidence="4" id="KW-0175">Coiled coil</keyword>
<protein>
    <recommendedName>
        <fullName evidence="5">MYND-type domain-containing protein</fullName>
    </recommendedName>
</protein>
<evidence type="ECO:0000256" key="2">
    <source>
        <dbReference type="ARBA" id="ARBA00022771"/>
    </source>
</evidence>
<evidence type="ECO:0000256" key="4">
    <source>
        <dbReference type="SAM" id="Coils"/>
    </source>
</evidence>
<keyword evidence="1" id="KW-0479">Metal-binding</keyword>
<dbReference type="SUPFAM" id="SSF144232">
    <property type="entry name" value="HIT/MYND zinc finger-like"/>
    <property type="match status" value="1"/>
</dbReference>
<feature type="coiled-coil region" evidence="4">
    <location>
        <begin position="1037"/>
        <end position="1064"/>
    </location>
</feature>
<dbReference type="InterPro" id="IPR046341">
    <property type="entry name" value="SET_dom_sf"/>
</dbReference>
<evidence type="ECO:0000256" key="1">
    <source>
        <dbReference type="ARBA" id="ARBA00022723"/>
    </source>
</evidence>
<comment type="caution">
    <text evidence="6">The sequence shown here is derived from an EMBL/GenBank/DDBJ whole genome shotgun (WGS) entry which is preliminary data.</text>
</comment>
<keyword evidence="7" id="KW-1185">Reference proteome</keyword>
<dbReference type="Gene3D" id="1.25.40.10">
    <property type="entry name" value="Tetratricopeptide repeat domain"/>
    <property type="match status" value="2"/>
</dbReference>
<dbReference type="Pfam" id="PF01753">
    <property type="entry name" value="zf-MYND"/>
    <property type="match status" value="1"/>
</dbReference>
<dbReference type="PANTHER" id="PTHR47337">
    <property type="entry name" value="TETRATRICOPEPTIDE REPEAT (TPR)-LIKE SUPERFAMILY PROTEIN"/>
    <property type="match status" value="1"/>
</dbReference>
<dbReference type="Proteomes" id="UP000655225">
    <property type="component" value="Unassembled WGS sequence"/>
</dbReference>
<dbReference type="EMBL" id="JABCRI010000012">
    <property type="protein sequence ID" value="KAF8397071.1"/>
    <property type="molecule type" value="Genomic_DNA"/>
</dbReference>
<evidence type="ECO:0000259" key="5">
    <source>
        <dbReference type="Pfam" id="PF01753"/>
    </source>
</evidence>
<sequence length="1164" mass="129010">MSEISSHFLNNLSFQKGSSPSQLVRPGAVVNDASGTSEVSSVSAIDSPSSSPFIVKQLEDSCWWSPKSDHSKGSSASLEGPSMEVGLSPDLLSEQGPRFNVPHSEYPTPDQFGIAFTIEAINPVQGVTGSSVGAYRLPLVENSAEVRKVSSGVSLAGDSVGALAVLITEPKSVPADQILNRRLTEVNNKEPSQVQDQFNVTTWVLENIEAVGKVLGLSYTDQEVEVRALFKRLEGIKEEEERRDHQGATPCNTKRARNELKRLAWSVNYECRDSGSSRVRARKSVGIGESPNAWYRRGKANASLENYEDAIRDLNIAMNMELAVGGKRRIKSELELILDRCKRTRRASNSFDIHNEKNSCSFVVPHQIKLQCVSTPTKGRGMTSLSDIPQASLIHSEEPYAAYPMGAGLMQPRSVLVLSWDMTLTWCSDLQIILKHCRETHCHFCLNELPADLIPCSSCSTPVYCSQHCQVQAGGQQLRNNPTSYSFNESISRDVEKYIADITLANSGHAAGDANIEHIAEHRHECGGVNWPVILPSEIVLAGRVLVKSIEQRNHSKGAPKTKEILELSHNYVRMNPESKLELHIYSIVLAYCIKHYCVSEFALTGASASQLKENVIKKGNQAQVLVMERLEPRGHKVFLRPAAHQGKVLISKGRLEKKSEIHASVRKVSQREKDGGRPPGHVELSDLKPIFKNLYSSQAFTRDLRTWNLLEPCNVEINDGNLRLRSEAFPSTPIVVGHSDTDNTYLLGTLVIPLSHGCLTPFWLIPNKFIAFGYEAFLSWMQLVILLSQIKVNSMAVAHMKSRDASRPLGQPRRLSPTEGALTSNVEQVRVGQAIYSIGSLFNHSCQPNIHAYFLSRTLLVRSTEFVASKEPLELSYGPQVGQWDQKDRQKLLEDQYSFKCCCSGCLELNLPDLVINAFRCAKPNCFGTVLDSCMANQEGKKILQGGPKNCSLERRFPVDELKRKDISKVAHLFFERTKDAFQNDPGYCLNCGSYQDLKSSHATAKKAGIYIKRLLDAIILKEVSTFKHSDAVRSLDLMRSTLHAYNKNIAEAEDNLAEAFCLVGEFQLAMDHCKESIEILEKLYPANHIVIGNELVKLASIQLSLGDSTSALDNINRVDAIFSLYYGSHAAKIFPYLECLGREAGKLSQQRGPVHCCSSSAD</sequence>
<reference evidence="6 7" key="1">
    <citation type="submission" date="2020-04" db="EMBL/GenBank/DDBJ databases">
        <title>Plant Genome Project.</title>
        <authorList>
            <person name="Zhang R.-G."/>
        </authorList>
    </citation>
    <scope>NUCLEOTIDE SEQUENCE [LARGE SCALE GENOMIC DNA]</scope>
    <source>
        <strain evidence="6">YNK0</strain>
        <tissue evidence="6">Leaf</tissue>
    </source>
</reference>
<dbReference type="GO" id="GO:0008270">
    <property type="term" value="F:zinc ion binding"/>
    <property type="evidence" value="ECO:0007669"/>
    <property type="project" value="UniProtKB-KW"/>
</dbReference>
<name>A0A834Z4G2_TETSI</name>
<keyword evidence="2" id="KW-0863">Zinc-finger</keyword>
<accession>A0A834Z4G2</accession>
<dbReference type="SMART" id="SM00028">
    <property type="entry name" value="TPR"/>
    <property type="match status" value="2"/>
</dbReference>
<dbReference type="InterPro" id="IPR002893">
    <property type="entry name" value="Znf_MYND"/>
</dbReference>